<dbReference type="STRING" id="36874.HQ34_08275"/>
<dbReference type="OrthoDB" id="9807687at2"/>
<protein>
    <recommendedName>
        <fullName evidence="1">GSCFA domain-containing protein</fullName>
    </recommendedName>
</protein>
<dbReference type="InterPro" id="IPR014982">
    <property type="entry name" value="GSCFA"/>
</dbReference>
<reference evidence="2 3" key="1">
    <citation type="submission" date="2014-08" db="EMBL/GenBank/DDBJ databases">
        <title>Porphyromonas cangingivalis strain:COT-109_OH1386 Genome sequencing.</title>
        <authorList>
            <person name="Wallis C."/>
            <person name="Deusch O."/>
            <person name="O'Flynn C."/>
            <person name="Davis I."/>
            <person name="Jospin G."/>
            <person name="Darling A.E."/>
            <person name="Coil D.A."/>
            <person name="Alexiev A."/>
            <person name="Horsfall A."/>
            <person name="Kirkwood N."/>
            <person name="Harris S."/>
            <person name="Eisen J.A."/>
        </authorList>
    </citation>
    <scope>NUCLEOTIDE SEQUENCE [LARGE SCALE GENOMIC DNA]</scope>
    <source>
        <strain evidence="3">COT-109 OH1386</strain>
    </source>
</reference>
<keyword evidence="3" id="KW-1185">Reference proteome</keyword>
<dbReference type="Proteomes" id="UP000030125">
    <property type="component" value="Unassembled WGS sequence"/>
</dbReference>
<name>A0A0A2EWE2_PORCN</name>
<evidence type="ECO:0000313" key="3">
    <source>
        <dbReference type="Proteomes" id="UP000030125"/>
    </source>
</evidence>
<gene>
    <name evidence="2" type="ORF">HQ35_00240</name>
</gene>
<dbReference type="AlphaFoldDB" id="A0A0A2EWE2"/>
<dbReference type="SUPFAM" id="SSF52266">
    <property type="entry name" value="SGNH hydrolase"/>
    <property type="match status" value="1"/>
</dbReference>
<feature type="domain" description="GSCFA" evidence="1">
    <location>
        <begin position="22"/>
        <end position="255"/>
    </location>
</feature>
<organism evidence="2 3">
    <name type="scientific">Porphyromonas cangingivalis</name>
    <dbReference type="NCBI Taxonomy" id="36874"/>
    <lineage>
        <taxon>Bacteria</taxon>
        <taxon>Pseudomonadati</taxon>
        <taxon>Bacteroidota</taxon>
        <taxon>Bacteroidia</taxon>
        <taxon>Bacteroidales</taxon>
        <taxon>Porphyromonadaceae</taxon>
        <taxon>Porphyromonas</taxon>
    </lineage>
</organism>
<sequence>MELIHKVNIPKRAQGYDHTTRFSLWGSCFSSELTAYLQDNLFTVHPSPFGIMYNPASIAKGLQRVLEGKAFDESELFEQDGIWYSNMHHGDYASHDKELALSRINEDLEHLKNVLKDINVWVFTFGTSYIYEEVKTSEVVNNCHRRPAKDFSRRRLSVEEIVSLWKPLVAKLQEAGGEVIFTVSPICHYRDGAHESRLSKAVLLLAIDALQEESSRVGYFPSYEIMMDELRDYRFYAEDLVHPSPTAVRYIMERFAETHIDALATESILTRWSALRKLLAHSPMTTHPDRLRAHYFSLLEKLEAFRAECPNEMIQKSITQVQSSLAQIR</sequence>
<evidence type="ECO:0000259" key="1">
    <source>
        <dbReference type="Pfam" id="PF08885"/>
    </source>
</evidence>
<dbReference type="Pfam" id="PF08885">
    <property type="entry name" value="GSCFA"/>
    <property type="match status" value="1"/>
</dbReference>
<comment type="caution">
    <text evidence="2">The sequence shown here is derived from an EMBL/GenBank/DDBJ whole genome shotgun (WGS) entry which is preliminary data.</text>
</comment>
<proteinExistence type="predicted"/>
<accession>A0A0A2EWE2</accession>
<dbReference type="eggNOG" id="COG2755">
    <property type="taxonomic scope" value="Bacteria"/>
</dbReference>
<evidence type="ECO:0000313" key="2">
    <source>
        <dbReference type="EMBL" id="KGN83238.1"/>
    </source>
</evidence>
<dbReference type="EMBL" id="JQJD01000001">
    <property type="protein sequence ID" value="KGN83238.1"/>
    <property type="molecule type" value="Genomic_DNA"/>
</dbReference>
<dbReference type="RefSeq" id="WP_036849807.1">
    <property type="nucleotide sequence ID" value="NZ_JQJD01000001.1"/>
</dbReference>